<protein>
    <submittedName>
        <fullName evidence="4">Cysteine-rich secretory protein family</fullName>
    </submittedName>
</protein>
<dbReference type="Pfam" id="PF00188">
    <property type="entry name" value="CAP"/>
    <property type="match status" value="1"/>
</dbReference>
<organism evidence="4 5">
    <name type="scientific">Popillia japonica</name>
    <name type="common">Japanese beetle</name>
    <dbReference type="NCBI Taxonomy" id="7064"/>
    <lineage>
        <taxon>Eukaryota</taxon>
        <taxon>Metazoa</taxon>
        <taxon>Ecdysozoa</taxon>
        <taxon>Arthropoda</taxon>
        <taxon>Hexapoda</taxon>
        <taxon>Insecta</taxon>
        <taxon>Pterygota</taxon>
        <taxon>Neoptera</taxon>
        <taxon>Endopterygota</taxon>
        <taxon>Coleoptera</taxon>
        <taxon>Polyphaga</taxon>
        <taxon>Scarabaeiformia</taxon>
        <taxon>Scarabaeidae</taxon>
        <taxon>Rutelinae</taxon>
        <taxon>Popillia</taxon>
    </lineage>
</organism>
<dbReference type="PRINTS" id="PR00838">
    <property type="entry name" value="V5ALLERGEN"/>
</dbReference>
<dbReference type="PROSITE" id="PS01009">
    <property type="entry name" value="CRISP_1"/>
    <property type="match status" value="1"/>
</dbReference>
<reference evidence="4 5" key="1">
    <citation type="journal article" date="2024" name="BMC Genomics">
        <title>De novo assembly and annotation of Popillia japonica's genome with initial clues to its potential as an invasive pest.</title>
        <authorList>
            <person name="Cucini C."/>
            <person name="Boschi S."/>
            <person name="Funari R."/>
            <person name="Cardaioli E."/>
            <person name="Iannotti N."/>
            <person name="Marturano G."/>
            <person name="Paoli F."/>
            <person name="Bruttini M."/>
            <person name="Carapelli A."/>
            <person name="Frati F."/>
            <person name="Nardi F."/>
        </authorList>
    </citation>
    <scope>NUCLEOTIDE SEQUENCE [LARGE SCALE GENOMIC DNA]</scope>
    <source>
        <strain evidence="4">DMR45628</strain>
    </source>
</reference>
<dbReference type="PRINTS" id="PR00837">
    <property type="entry name" value="V5TPXLIKE"/>
</dbReference>
<sequence>MEEVRKLLTRNDTKKWLTSMEVKNNDSPYCKLCCVNITSYTIGKTCGAHTLCKYPPEVIGPSCKGYVNVKFTPEEQAAILDAHNTIRSNVASGLESRGDPGPQPAASNMRMLMWNNELATIAERWGAQCIFGHDKCRDTVLYPVGQNLARGNLATNNELSLVDEWYDDVVYFNKDEIANFIMPKDGDHPAGRYSQLVWADTNQLGCARAIFQQARGANISYQEHLICNYGPSGNIPNQPVYKVGKPCTSCPQGTACSMDYSGLCEIEKKYGRMDKLSVKSESSMGKTAFLMFIIQSCNIYLCLYILH</sequence>
<name>A0AAW1LTA0_POPJA</name>
<dbReference type="GO" id="GO:0005576">
    <property type="term" value="C:extracellular region"/>
    <property type="evidence" value="ECO:0007669"/>
    <property type="project" value="UniProtKB-SubCell"/>
</dbReference>
<dbReference type="AlphaFoldDB" id="A0AAW1LTA0"/>
<dbReference type="PANTHER" id="PTHR10334">
    <property type="entry name" value="CYSTEINE-RICH SECRETORY PROTEIN-RELATED"/>
    <property type="match status" value="1"/>
</dbReference>
<dbReference type="EMBL" id="JASPKY010000107">
    <property type="protein sequence ID" value="KAK9736929.1"/>
    <property type="molecule type" value="Genomic_DNA"/>
</dbReference>
<accession>A0AAW1LTA0</accession>
<evidence type="ECO:0000256" key="1">
    <source>
        <dbReference type="ARBA" id="ARBA00004613"/>
    </source>
</evidence>
<comment type="caution">
    <text evidence="4">The sequence shown here is derived from an EMBL/GenBank/DDBJ whole genome shotgun (WGS) entry which is preliminary data.</text>
</comment>
<evidence type="ECO:0000259" key="3">
    <source>
        <dbReference type="SMART" id="SM00198"/>
    </source>
</evidence>
<evidence type="ECO:0000313" key="5">
    <source>
        <dbReference type="Proteomes" id="UP001458880"/>
    </source>
</evidence>
<dbReference type="PROSITE" id="PS01010">
    <property type="entry name" value="CRISP_2"/>
    <property type="match status" value="1"/>
</dbReference>
<feature type="domain" description="SCP" evidence="3">
    <location>
        <begin position="74"/>
        <end position="237"/>
    </location>
</feature>
<dbReference type="SUPFAM" id="SSF55797">
    <property type="entry name" value="PR-1-like"/>
    <property type="match status" value="1"/>
</dbReference>
<dbReference type="InterPro" id="IPR035940">
    <property type="entry name" value="CAP_sf"/>
</dbReference>
<evidence type="ECO:0000256" key="2">
    <source>
        <dbReference type="ARBA" id="ARBA00022525"/>
    </source>
</evidence>
<dbReference type="InterPro" id="IPR001283">
    <property type="entry name" value="CRISP-related"/>
</dbReference>
<dbReference type="CDD" id="cd05380">
    <property type="entry name" value="CAP_euk"/>
    <property type="match status" value="1"/>
</dbReference>
<gene>
    <name evidence="4" type="ORF">QE152_g11161</name>
</gene>
<comment type="subcellular location">
    <subcellularLocation>
        <location evidence="1">Secreted</location>
    </subcellularLocation>
</comment>
<dbReference type="InterPro" id="IPR002413">
    <property type="entry name" value="V5_allergen-like"/>
</dbReference>
<keyword evidence="2" id="KW-0964">Secreted</keyword>
<dbReference type="InterPro" id="IPR018244">
    <property type="entry name" value="Allrgn_V5/Tpx1_CS"/>
</dbReference>
<dbReference type="Gene3D" id="3.40.33.10">
    <property type="entry name" value="CAP"/>
    <property type="match status" value="1"/>
</dbReference>
<evidence type="ECO:0000313" key="4">
    <source>
        <dbReference type="EMBL" id="KAK9736929.1"/>
    </source>
</evidence>
<keyword evidence="5" id="KW-1185">Reference proteome</keyword>
<proteinExistence type="predicted"/>
<dbReference type="SMART" id="SM00198">
    <property type="entry name" value="SCP"/>
    <property type="match status" value="1"/>
</dbReference>
<dbReference type="InterPro" id="IPR014044">
    <property type="entry name" value="CAP_dom"/>
</dbReference>
<dbReference type="Proteomes" id="UP001458880">
    <property type="component" value="Unassembled WGS sequence"/>
</dbReference>